<feature type="compositionally biased region" description="Polar residues" evidence="1">
    <location>
        <begin position="181"/>
        <end position="193"/>
    </location>
</feature>
<evidence type="ECO:0000259" key="3">
    <source>
        <dbReference type="Pfam" id="PF09090"/>
    </source>
</evidence>
<reference evidence="5" key="1">
    <citation type="journal article" date="2011" name="Proc. Natl. Acad. Sci. U.S.A.">
        <title>Obligate biotrophy features unraveled by the genomic analysis of rust fungi.</title>
        <authorList>
            <person name="Duplessis S."/>
            <person name="Cuomo C.A."/>
            <person name="Lin Y.-C."/>
            <person name="Aerts A."/>
            <person name="Tisserant E."/>
            <person name="Veneault-Fourrey C."/>
            <person name="Joly D.L."/>
            <person name="Hacquard S."/>
            <person name="Amselem J."/>
            <person name="Cantarel B.L."/>
            <person name="Chiu R."/>
            <person name="Coutinho P.M."/>
            <person name="Feau N."/>
            <person name="Field M."/>
            <person name="Frey P."/>
            <person name="Gelhaye E."/>
            <person name="Goldberg J."/>
            <person name="Grabherr M.G."/>
            <person name="Kodira C.D."/>
            <person name="Kohler A."/>
            <person name="Kuees U."/>
            <person name="Lindquist E.A."/>
            <person name="Lucas S.M."/>
            <person name="Mago R."/>
            <person name="Mauceli E."/>
            <person name="Morin E."/>
            <person name="Murat C."/>
            <person name="Pangilinan J.L."/>
            <person name="Park R."/>
            <person name="Pearson M."/>
            <person name="Quesneville H."/>
            <person name="Rouhier N."/>
            <person name="Sakthikumar S."/>
            <person name="Salamov A.A."/>
            <person name="Schmutz J."/>
            <person name="Selles B."/>
            <person name="Shapiro H."/>
            <person name="Tanguay P."/>
            <person name="Tuskan G.A."/>
            <person name="Henrissat B."/>
            <person name="Van de Peer Y."/>
            <person name="Rouze P."/>
            <person name="Ellis J.G."/>
            <person name="Dodds P.N."/>
            <person name="Schein J.E."/>
            <person name="Zhong S."/>
            <person name="Hamelin R.C."/>
            <person name="Grigoriev I.V."/>
            <person name="Szabo L.J."/>
            <person name="Martin F."/>
        </authorList>
    </citation>
    <scope>NUCLEOTIDE SEQUENCE [LARGE SCALE GENOMIC DNA]</scope>
    <source>
        <strain evidence="5">98AG31 / pathotype 3-4-7</strain>
    </source>
</reference>
<evidence type="ECO:0000259" key="2">
    <source>
        <dbReference type="Pfam" id="PF09088"/>
    </source>
</evidence>
<dbReference type="GO" id="GO:0005846">
    <property type="term" value="C:nuclear cap binding complex"/>
    <property type="evidence" value="ECO:0007669"/>
    <property type="project" value="InterPro"/>
</dbReference>
<dbReference type="SUPFAM" id="SSF48371">
    <property type="entry name" value="ARM repeat"/>
    <property type="match status" value="3"/>
</dbReference>
<dbReference type="InterPro" id="IPR015172">
    <property type="entry name" value="MIF4G-like_typ-1"/>
</dbReference>
<dbReference type="GO" id="GO:0000184">
    <property type="term" value="P:nuclear-transcribed mRNA catabolic process, nonsense-mediated decay"/>
    <property type="evidence" value="ECO:0007669"/>
    <property type="project" value="TreeGrafter"/>
</dbReference>
<dbReference type="PANTHER" id="PTHR12412:SF2">
    <property type="entry name" value="NUCLEAR CAP-BINDING PROTEIN SUBUNIT 1"/>
    <property type="match status" value="1"/>
</dbReference>
<evidence type="ECO:0000256" key="1">
    <source>
        <dbReference type="SAM" id="MobiDB-lite"/>
    </source>
</evidence>
<dbReference type="InParanoid" id="F4RMF2"/>
<accession>F4RMF2</accession>
<dbReference type="GO" id="GO:0003729">
    <property type="term" value="F:mRNA binding"/>
    <property type="evidence" value="ECO:0007669"/>
    <property type="project" value="TreeGrafter"/>
</dbReference>
<feature type="region of interest" description="Disordered" evidence="1">
    <location>
        <begin position="142"/>
        <end position="246"/>
    </location>
</feature>
<organism evidence="5">
    <name type="scientific">Melampsora larici-populina (strain 98AG31 / pathotype 3-4-7)</name>
    <name type="common">Poplar leaf rust fungus</name>
    <dbReference type="NCBI Taxonomy" id="747676"/>
    <lineage>
        <taxon>Eukaryota</taxon>
        <taxon>Fungi</taxon>
        <taxon>Dikarya</taxon>
        <taxon>Basidiomycota</taxon>
        <taxon>Pucciniomycotina</taxon>
        <taxon>Pucciniomycetes</taxon>
        <taxon>Pucciniales</taxon>
        <taxon>Melampsoraceae</taxon>
        <taxon>Melampsora</taxon>
    </lineage>
</organism>
<feature type="compositionally biased region" description="Basic and acidic residues" evidence="1">
    <location>
        <begin position="222"/>
        <end position="246"/>
    </location>
</feature>
<dbReference type="Pfam" id="PF09090">
    <property type="entry name" value="MIF4G_like_2"/>
    <property type="match status" value="1"/>
</dbReference>
<feature type="compositionally biased region" description="Basic and acidic residues" evidence="1">
    <location>
        <begin position="194"/>
        <end position="212"/>
    </location>
</feature>
<sequence length="1024" mass="116013">MVQVVMLMIYLPTIDFRNSTVELPHKLPHYALLIALLSTPAVTKPTETPIGLQVIRELGRAFQQHIDNRRWRSTRLCVQLFGQLNSLQRPLVSDRSLLAILQAFVRVLSDELTCSISRADECVRIATEGLVRSGLWVRFGPNSEDHSKPLNLDEPSKTVGTSNAEHQAIKSDGDDKAMDVDSSNTQPGDTTATDTEKPDLGESKEPESDELKAITTDQSADMTKDSKTDDIDATKTEKTLSPEQEAERAKEIADIRTGVTQLVDAIKTHMSNRKIDRSLFNQATALNQYTDVGTLRTRLSIFTTPIEELVAALDEPTISVLPILDSPFSPLIEARMKSYSGVDVQYPSPVDLPVVLLPPENDDDELEDRPVVSVNVAAHHHSSNSAAPGRPLSADSKDRIGYTGVRMFLKMFVDNSVPSRSTADGVVLRTLIHDIIDIFEVNRKECAKILLELPRWVGRGTFKSKATKDVAETDGGPGWVLEHSIIETIVSSIFGMPRPPIKPSVYYSSLIAELCKLSPSTVAPALGKCMRRLFGGLGAKKDTTDDEENTTIVVLEAEAIRRFADWFAVHLSNFGFLWVWKDWTEVTELEVDHPKRVLVSRILELELRLSYYDRIVGTVPASYVESGVMAGKAPGPVFVFEDKASSDIVQLLKRKEPVSRLLEYLKKMVERFEGEEGMNGSEALSIQHQLTIEAILFVGSRSFSHFLNVLERYTELLKKMTESKESRRLTLKSVTRVWKNNPQFELIVYEKLMEYRLIDPIDLIQHFFDHEETGEEEEKNGKKRREIKFWDGIRLSIGMVKNRVGIARVRVNRMKKEDEDEMDLVRAAAGNGDNGNDPDGNMTGDKEMEDIPKAEEMSKEGETLKESDASKDGEVPKEGEGLKEGQETKEENESEITKESEVLKEEEMKKLKRIEREKSLESKISELNSEIKELIEVFLEVVKLFGKELEDISKEEEEEEMNGKEDWGKWWVEGWTREFCRLFGNEIVEHYEVLFKEVEELKLNKMKRYLELTKEWIENIGKVY</sequence>
<dbReference type="GO" id="GO:0000339">
    <property type="term" value="F:RNA cap binding"/>
    <property type="evidence" value="ECO:0007669"/>
    <property type="project" value="InterPro"/>
</dbReference>
<dbReference type="InterPro" id="IPR027159">
    <property type="entry name" value="CBP80"/>
</dbReference>
<dbReference type="KEGG" id="mlr:MELLADRAFT_77832"/>
<evidence type="ECO:0008006" key="6">
    <source>
        <dbReference type="Google" id="ProtNLM"/>
    </source>
</evidence>
<feature type="compositionally biased region" description="Low complexity" evidence="1">
    <location>
        <begin position="827"/>
        <end position="841"/>
    </location>
</feature>
<feature type="domain" description="MIF4G-like type 2" evidence="3">
    <location>
        <begin position="644"/>
        <end position="986"/>
    </location>
</feature>
<feature type="domain" description="MIF4G-like type 1" evidence="2">
    <location>
        <begin position="418"/>
        <end position="620"/>
    </location>
</feature>
<keyword evidence="5" id="KW-1185">Reference proteome</keyword>
<dbReference type="PANTHER" id="PTHR12412">
    <property type="entry name" value="CAP BINDING PROTEIN"/>
    <property type="match status" value="1"/>
</dbReference>
<feature type="compositionally biased region" description="Basic and acidic residues" evidence="1">
    <location>
        <begin position="167"/>
        <end position="179"/>
    </location>
</feature>
<proteinExistence type="predicted"/>
<feature type="region of interest" description="Disordered" evidence="1">
    <location>
        <begin position="827"/>
        <end position="901"/>
    </location>
</feature>
<dbReference type="OrthoDB" id="10252707at2759"/>
<dbReference type="AlphaFoldDB" id="F4RMF2"/>
<evidence type="ECO:0000313" key="4">
    <source>
        <dbReference type="EMBL" id="EGG06417.1"/>
    </source>
</evidence>
<dbReference type="GO" id="GO:0005634">
    <property type="term" value="C:nucleus"/>
    <property type="evidence" value="ECO:0007669"/>
    <property type="project" value="TreeGrafter"/>
</dbReference>
<feature type="compositionally biased region" description="Basic and acidic residues" evidence="1">
    <location>
        <begin position="844"/>
        <end position="901"/>
    </location>
</feature>
<dbReference type="VEuPathDB" id="FungiDB:MELLADRAFT_77832"/>
<evidence type="ECO:0000313" key="5">
    <source>
        <dbReference type="Proteomes" id="UP000001072"/>
    </source>
</evidence>
<dbReference type="InterPro" id="IPR015174">
    <property type="entry name" value="MIF4G-like_typ-2"/>
</dbReference>
<dbReference type="HOGENOM" id="CLU_004991_0_0_1"/>
<dbReference type="eggNOG" id="KOG1104">
    <property type="taxonomic scope" value="Eukaryota"/>
</dbReference>
<dbReference type="EMBL" id="GL883108">
    <property type="protein sequence ID" value="EGG06417.1"/>
    <property type="molecule type" value="Genomic_DNA"/>
</dbReference>
<dbReference type="GO" id="GO:0006406">
    <property type="term" value="P:mRNA export from nucleus"/>
    <property type="evidence" value="ECO:0007669"/>
    <property type="project" value="InterPro"/>
</dbReference>
<dbReference type="Gene3D" id="1.25.40.180">
    <property type="match status" value="3"/>
</dbReference>
<protein>
    <recommendedName>
        <fullName evidence="6">MIF4G domain-containing protein</fullName>
    </recommendedName>
</protein>
<dbReference type="STRING" id="747676.F4RMF2"/>
<name>F4RMF2_MELLP</name>
<dbReference type="RefSeq" id="XP_007410251.1">
    <property type="nucleotide sequence ID" value="XM_007410189.1"/>
</dbReference>
<gene>
    <name evidence="4" type="ORF">MELLADRAFT_77832</name>
</gene>
<dbReference type="Proteomes" id="UP000001072">
    <property type="component" value="Unassembled WGS sequence"/>
</dbReference>
<dbReference type="InterPro" id="IPR016024">
    <property type="entry name" value="ARM-type_fold"/>
</dbReference>
<dbReference type="Pfam" id="PF09088">
    <property type="entry name" value="MIF4G_like"/>
    <property type="match status" value="1"/>
</dbReference>
<dbReference type="GeneID" id="18933008"/>